<accession>O27770</accession>
<keyword evidence="4" id="KW-0249">Electron transport</keyword>
<organism evidence="8 9">
    <name type="scientific">Methanothermobacter thermautotrophicus (strain ATCC 29096 / DSM 1053 / JCM 10044 / NBRC 100330 / Delta H)</name>
    <name type="common">Methanobacterium thermoautotrophicum</name>
    <dbReference type="NCBI Taxonomy" id="187420"/>
    <lineage>
        <taxon>Archaea</taxon>
        <taxon>Methanobacteriati</taxon>
        <taxon>Methanobacteriota</taxon>
        <taxon>Methanomada group</taxon>
        <taxon>Methanobacteria</taxon>
        <taxon>Methanobacteriales</taxon>
        <taxon>Methanobacteriaceae</taxon>
        <taxon>Methanothermobacter</taxon>
    </lineage>
</organism>
<dbReference type="FunCoup" id="O27770">
    <property type="interactions" value="66"/>
</dbReference>
<dbReference type="PROSITE" id="PS51379">
    <property type="entry name" value="4FE4S_FER_2"/>
    <property type="match status" value="2"/>
</dbReference>
<dbReference type="Proteomes" id="UP000005223">
    <property type="component" value="Chromosome"/>
</dbReference>
<evidence type="ECO:0000256" key="5">
    <source>
        <dbReference type="ARBA" id="ARBA00023004"/>
    </source>
</evidence>
<evidence type="ECO:0000256" key="4">
    <source>
        <dbReference type="ARBA" id="ARBA00022982"/>
    </source>
</evidence>
<keyword evidence="1" id="KW-0813">Transport</keyword>
<keyword evidence="6" id="KW-0411">Iron-sulfur</keyword>
<evidence type="ECO:0000256" key="3">
    <source>
        <dbReference type="ARBA" id="ARBA00022723"/>
    </source>
</evidence>
<dbReference type="PANTHER" id="PTHR42859:SF10">
    <property type="entry name" value="DIMETHYLSULFOXIDE REDUCTASE CHAIN B"/>
    <property type="match status" value="1"/>
</dbReference>
<dbReference type="RefSeq" id="WP_010877343.1">
    <property type="nucleotide sequence ID" value="NC_000916.1"/>
</dbReference>
<evidence type="ECO:0000313" key="8">
    <source>
        <dbReference type="EMBL" id="AAB86207.1"/>
    </source>
</evidence>
<dbReference type="STRING" id="187420.MTH_1737"/>
<keyword evidence="3" id="KW-0479">Metal-binding</keyword>
<evidence type="ECO:0000259" key="7">
    <source>
        <dbReference type="PROSITE" id="PS51379"/>
    </source>
</evidence>
<dbReference type="InterPro" id="IPR017900">
    <property type="entry name" value="4Fe4S_Fe_S_CS"/>
</dbReference>
<dbReference type="Gene3D" id="3.30.70.20">
    <property type="match status" value="2"/>
</dbReference>
<dbReference type="InParanoid" id="O27770"/>
<keyword evidence="5" id="KW-0408">Iron</keyword>
<reference evidence="8 9" key="1">
    <citation type="journal article" date="1997" name="J. Bacteriol.">
        <title>Complete genome sequence of Methanobacterium thermoautotrophicum deltaH: functional analysis and comparative genomics.</title>
        <authorList>
            <person name="Smith D.R."/>
            <person name="Doucette-Stamm L.A."/>
            <person name="Deloughery C."/>
            <person name="Lee H.-M."/>
            <person name="Dubois J."/>
            <person name="Aldredge T."/>
            <person name="Bashirzadeh R."/>
            <person name="Blakely D."/>
            <person name="Cook R."/>
            <person name="Gilbert K."/>
            <person name="Harrison D."/>
            <person name="Hoang L."/>
            <person name="Keagle P."/>
            <person name="Lumm W."/>
            <person name="Pothier B."/>
            <person name="Qiu D."/>
            <person name="Spadafora R."/>
            <person name="Vicare R."/>
            <person name="Wang Y."/>
            <person name="Wierzbowski J."/>
            <person name="Gibson R."/>
            <person name="Jiwani N."/>
            <person name="Caruso A."/>
            <person name="Bush D."/>
            <person name="Safer H."/>
            <person name="Patwell D."/>
            <person name="Prabhakar S."/>
            <person name="McDougall S."/>
            <person name="Shimer G."/>
            <person name="Goyal A."/>
            <person name="Pietrovski S."/>
            <person name="Church G.M."/>
            <person name="Daniels C.J."/>
            <person name="Mao J.-i."/>
            <person name="Rice P."/>
            <person name="Nolling J."/>
            <person name="Reeve J.N."/>
        </authorList>
    </citation>
    <scope>NUCLEOTIDE SEQUENCE [LARGE SCALE GENOMIC DNA]</scope>
    <source>
        <strain evidence="9">ATCC 29096 / DSM 1053 / JCM 10044 / NBRC 100330 / Delta H</strain>
    </source>
</reference>
<protein>
    <submittedName>
        <fullName evidence="8">Formate hydrogenlyase, iron-sulfur subunit I</fullName>
    </submittedName>
</protein>
<evidence type="ECO:0000313" key="9">
    <source>
        <dbReference type="Proteomes" id="UP000005223"/>
    </source>
</evidence>
<name>O27770_METTH</name>
<keyword evidence="9" id="KW-1185">Reference proteome</keyword>
<dbReference type="AlphaFoldDB" id="O27770"/>
<dbReference type="PIR" id="C69099">
    <property type="entry name" value="C69099"/>
</dbReference>
<dbReference type="InterPro" id="IPR017896">
    <property type="entry name" value="4Fe4S_Fe-S-bd"/>
</dbReference>
<dbReference type="Pfam" id="PF12837">
    <property type="entry name" value="Fer4_6"/>
    <property type="match status" value="1"/>
</dbReference>
<evidence type="ECO:0000256" key="1">
    <source>
        <dbReference type="ARBA" id="ARBA00022448"/>
    </source>
</evidence>
<evidence type="ECO:0000256" key="2">
    <source>
        <dbReference type="ARBA" id="ARBA00022485"/>
    </source>
</evidence>
<proteinExistence type="predicted"/>
<gene>
    <name evidence="8" type="ordered locus">MTH_1737</name>
</gene>
<dbReference type="GO" id="GO:0016491">
    <property type="term" value="F:oxidoreductase activity"/>
    <property type="evidence" value="ECO:0007669"/>
    <property type="project" value="UniProtKB-ARBA"/>
</dbReference>
<dbReference type="EMBL" id="AE000666">
    <property type="protein sequence ID" value="AAB86207.1"/>
    <property type="molecule type" value="Genomic_DNA"/>
</dbReference>
<dbReference type="PATRIC" id="fig|187420.15.peg.1696"/>
<dbReference type="InterPro" id="IPR050294">
    <property type="entry name" value="RnfB_subfamily"/>
</dbReference>
<dbReference type="EnsemblBacteria" id="AAB86207">
    <property type="protein sequence ID" value="AAB86207"/>
    <property type="gene ID" value="MTH_1737"/>
</dbReference>
<sequence>MELQKIVIQPELCDGCRDCEEACKKLYGASRIMIRELDDVYYPIICQQCEDAPCRTVCPTDAIDDEVDPERCIGCGLCMVVCPFGAVVMEDRKAQKCSQCPNLDTPACVKACSKRALSVIDTEKLKLERQKKFVSRMAGVSKGQRGSDILSILTAKRKARQKLEQED</sequence>
<dbReference type="Pfam" id="PF00037">
    <property type="entry name" value="Fer4"/>
    <property type="match status" value="1"/>
</dbReference>
<dbReference type="PaxDb" id="187420-MTH_1737"/>
<dbReference type="PANTHER" id="PTHR42859">
    <property type="entry name" value="OXIDOREDUCTASE"/>
    <property type="match status" value="1"/>
</dbReference>
<keyword evidence="2" id="KW-0004">4Fe-4S</keyword>
<dbReference type="GO" id="GO:0051539">
    <property type="term" value="F:4 iron, 4 sulfur cluster binding"/>
    <property type="evidence" value="ECO:0007669"/>
    <property type="project" value="UniProtKB-KW"/>
</dbReference>
<dbReference type="PROSITE" id="PS00198">
    <property type="entry name" value="4FE4S_FER_1"/>
    <property type="match status" value="1"/>
</dbReference>
<dbReference type="GeneID" id="1470822"/>
<dbReference type="GO" id="GO:0046872">
    <property type="term" value="F:metal ion binding"/>
    <property type="evidence" value="ECO:0007669"/>
    <property type="project" value="UniProtKB-KW"/>
</dbReference>
<dbReference type="SUPFAM" id="SSF54862">
    <property type="entry name" value="4Fe-4S ferredoxins"/>
    <property type="match status" value="1"/>
</dbReference>
<feature type="domain" description="4Fe-4S ferredoxin-type" evidence="7">
    <location>
        <begin position="63"/>
        <end position="92"/>
    </location>
</feature>
<evidence type="ECO:0000256" key="6">
    <source>
        <dbReference type="ARBA" id="ARBA00023014"/>
    </source>
</evidence>
<dbReference type="KEGG" id="mth:MTH_1737"/>
<dbReference type="HOGENOM" id="CLU_043374_3_3_2"/>
<feature type="domain" description="4Fe-4S ferredoxin-type" evidence="7">
    <location>
        <begin position="4"/>
        <end position="35"/>
    </location>
</feature>